<dbReference type="Gene3D" id="1.10.238.10">
    <property type="entry name" value="EF-hand"/>
    <property type="match status" value="2"/>
</dbReference>
<evidence type="ECO:0000313" key="9">
    <source>
        <dbReference type="Proteomes" id="UP001152797"/>
    </source>
</evidence>
<dbReference type="OrthoDB" id="426910at2759"/>
<dbReference type="SMART" id="SM00054">
    <property type="entry name" value="EFh"/>
    <property type="match status" value="3"/>
</dbReference>
<evidence type="ECO:0000256" key="3">
    <source>
        <dbReference type="ARBA" id="ARBA00022837"/>
    </source>
</evidence>
<comment type="caution">
    <text evidence="6">The sequence shown here is derived from an EMBL/GenBank/DDBJ whole genome shotgun (WGS) entry which is preliminary data.</text>
</comment>
<dbReference type="EMBL" id="CAMXCT020006808">
    <property type="protein sequence ID" value="CAL1173770.1"/>
    <property type="molecule type" value="Genomic_DNA"/>
</dbReference>
<feature type="domain" description="EF-hand" evidence="5">
    <location>
        <begin position="170"/>
        <end position="205"/>
    </location>
</feature>
<name>A0A9P1M6I6_9DINO</name>
<dbReference type="Proteomes" id="UP001152797">
    <property type="component" value="Unassembled WGS sequence"/>
</dbReference>
<keyword evidence="9" id="KW-1185">Reference proteome</keyword>
<evidence type="ECO:0000256" key="1">
    <source>
        <dbReference type="ARBA" id="ARBA00022723"/>
    </source>
</evidence>
<accession>A0A9P1M6I6</accession>
<keyword evidence="1" id="KW-0479">Metal-binding</keyword>
<dbReference type="Pfam" id="PF13499">
    <property type="entry name" value="EF-hand_7"/>
    <property type="match status" value="1"/>
</dbReference>
<dbReference type="PANTHER" id="PTHR34524:SF6">
    <property type="entry name" value="CALCYPHOSINE LIKE"/>
    <property type="match status" value="1"/>
</dbReference>
<evidence type="ECO:0000313" key="7">
    <source>
        <dbReference type="EMBL" id="CAL1173770.1"/>
    </source>
</evidence>
<feature type="domain" description="EF-hand" evidence="5">
    <location>
        <begin position="134"/>
        <end position="169"/>
    </location>
</feature>
<reference evidence="6" key="1">
    <citation type="submission" date="2022-10" db="EMBL/GenBank/DDBJ databases">
        <authorList>
            <person name="Chen Y."/>
            <person name="Dougan E. K."/>
            <person name="Chan C."/>
            <person name="Rhodes N."/>
            <person name="Thang M."/>
        </authorList>
    </citation>
    <scope>NUCLEOTIDE SEQUENCE</scope>
</reference>
<feature type="region of interest" description="Disordered" evidence="4">
    <location>
        <begin position="88"/>
        <end position="112"/>
    </location>
</feature>
<dbReference type="EMBL" id="CAMXCT010006808">
    <property type="protein sequence ID" value="CAI4020395.1"/>
    <property type="molecule type" value="Genomic_DNA"/>
</dbReference>
<dbReference type="PANTHER" id="PTHR34524">
    <property type="entry name" value="CALCYPHOSIN"/>
    <property type="match status" value="1"/>
</dbReference>
<evidence type="ECO:0000313" key="6">
    <source>
        <dbReference type="EMBL" id="CAI4020395.1"/>
    </source>
</evidence>
<organism evidence="6">
    <name type="scientific">Cladocopium goreaui</name>
    <dbReference type="NCBI Taxonomy" id="2562237"/>
    <lineage>
        <taxon>Eukaryota</taxon>
        <taxon>Sar</taxon>
        <taxon>Alveolata</taxon>
        <taxon>Dinophyceae</taxon>
        <taxon>Suessiales</taxon>
        <taxon>Symbiodiniaceae</taxon>
        <taxon>Cladocopium</taxon>
    </lineage>
</organism>
<evidence type="ECO:0000313" key="8">
    <source>
        <dbReference type="EMBL" id="CAL4807707.1"/>
    </source>
</evidence>
<dbReference type="EMBL" id="CAMXCT030006808">
    <property type="protein sequence ID" value="CAL4807707.1"/>
    <property type="molecule type" value="Genomic_DNA"/>
</dbReference>
<dbReference type="InterPro" id="IPR051581">
    <property type="entry name" value="Ca-bind"/>
</dbReference>
<dbReference type="InterPro" id="IPR011992">
    <property type="entry name" value="EF-hand-dom_pair"/>
</dbReference>
<proteinExistence type="predicted"/>
<dbReference type="PROSITE" id="PS00018">
    <property type="entry name" value="EF_HAND_1"/>
    <property type="match status" value="1"/>
</dbReference>
<dbReference type="InterPro" id="IPR002048">
    <property type="entry name" value="EF_hand_dom"/>
</dbReference>
<dbReference type="GO" id="GO:0005509">
    <property type="term" value="F:calcium ion binding"/>
    <property type="evidence" value="ECO:0007669"/>
    <property type="project" value="InterPro"/>
</dbReference>
<protein>
    <submittedName>
        <fullName evidence="8">Calcyphosin</fullName>
    </submittedName>
</protein>
<evidence type="ECO:0000256" key="2">
    <source>
        <dbReference type="ARBA" id="ARBA00022737"/>
    </source>
</evidence>
<dbReference type="AlphaFoldDB" id="A0A9P1M6I6"/>
<dbReference type="PROSITE" id="PS50222">
    <property type="entry name" value="EF_HAND_2"/>
    <property type="match status" value="2"/>
</dbReference>
<dbReference type="CDD" id="cd00051">
    <property type="entry name" value="EFh"/>
    <property type="match status" value="1"/>
</dbReference>
<gene>
    <name evidence="6" type="ORF">C1SCF055_LOCUS44814</name>
</gene>
<sequence>MAAYLQEPWRRRAGGRGTGFSKVREAVLEACERMNRPVEESAKVLQYLESEWLCDPMTLGAMSEDAWKEVRLPLGLKEYLRLRFRSKADEAPGSPPQVVFQDTEPARKPEASTEKSAVEVLLLRIQEKMGRENRTMKGMARRFKRMDDDLDHYMEISEFVNAMKEVNANLTDNELQMLWRYIDRDGNGRVTFEQFLRIFKPKLSERRRRAVKGLFDYLDANRNGVIQVDDLKLRCDPHALAEGMQKVRGVRMQPDEVLVNFMENFRRLVGGSVYGEVRYADFEKYYEGLSAGIDSDVYFEELLQKAWDLPSGFFQHLQVDDMGDPQRAAGTPARVKLYPHHQHHGPTFLDGVHGSHERRPGQAKTGHRLLRTLRRSLAQCCRGNAAQLYGDLVVRTYMPQPSRRGEEAPPALVPKEVFEAALLRLLPSMPPQDLATMTAVFKDAVRSDCVDYRSFLEALQVSSPARQDCAARLFDDLVGTTGATTLELSGDGRVPLGAKTVFGERSVSLQNWLDFHNLVALAAGDTTDSVYEAQLRYLWGLRDLTQNRNLAPVPGYYQGMSRVHLG</sequence>
<evidence type="ECO:0000256" key="4">
    <source>
        <dbReference type="SAM" id="MobiDB-lite"/>
    </source>
</evidence>
<keyword evidence="3" id="KW-0106">Calcium</keyword>
<evidence type="ECO:0000259" key="5">
    <source>
        <dbReference type="PROSITE" id="PS50222"/>
    </source>
</evidence>
<reference evidence="7" key="2">
    <citation type="submission" date="2024-04" db="EMBL/GenBank/DDBJ databases">
        <authorList>
            <person name="Chen Y."/>
            <person name="Shah S."/>
            <person name="Dougan E. K."/>
            <person name="Thang M."/>
            <person name="Chan C."/>
        </authorList>
    </citation>
    <scope>NUCLEOTIDE SEQUENCE [LARGE SCALE GENOMIC DNA]</scope>
</reference>
<dbReference type="InterPro" id="IPR018247">
    <property type="entry name" value="EF_Hand_1_Ca_BS"/>
</dbReference>
<keyword evidence="2" id="KW-0677">Repeat</keyword>
<dbReference type="SUPFAM" id="SSF47473">
    <property type="entry name" value="EF-hand"/>
    <property type="match status" value="1"/>
</dbReference>